<reference evidence="2" key="1">
    <citation type="submission" date="2020-05" db="EMBL/GenBank/DDBJ databases">
        <authorList>
            <person name="Chiriac C."/>
            <person name="Salcher M."/>
            <person name="Ghai R."/>
            <person name="Kavagutti S V."/>
        </authorList>
    </citation>
    <scope>NUCLEOTIDE SEQUENCE</scope>
</reference>
<feature type="region of interest" description="Disordered" evidence="1">
    <location>
        <begin position="1"/>
        <end position="34"/>
    </location>
</feature>
<dbReference type="AlphaFoldDB" id="A0A6J7QQZ3"/>
<protein>
    <submittedName>
        <fullName evidence="2">Unannotated protein</fullName>
    </submittedName>
</protein>
<gene>
    <name evidence="2" type="ORF">UFOPK3931_03126</name>
</gene>
<sequence>MHLGVQVGAQDRRLERQDGSVRCGEGEDDAPGSIGASCVPYRRRGQFGGNGHVGAVVLDGLEGGDRAAELDAHFGVFGGHVGAGASDAGGLGGNDQSGEIGQRRAGTDQDIAGCTVERDAAGLAGEVEVGRHGDGDARSVGGDDGHIGADADHDEVGQPGRQGGAGIAGECAGCGLHIAAECDAGLHRAVGQTGQQACLLLIGATRVDDRAGDDRGDERAGGQAAAEFLGDHDGFLEAVAGTAVLLGQVQPQPAEFGGFTVERRAGLRSSVQQGTGEAERLALGQQVGDGVGKGAVVIGDRNGHRCKP</sequence>
<feature type="compositionally biased region" description="Basic and acidic residues" evidence="1">
    <location>
        <begin position="10"/>
        <end position="19"/>
    </location>
</feature>
<name>A0A6J7QQZ3_9ZZZZ</name>
<dbReference type="EMBL" id="CAFBOL010000139">
    <property type="protein sequence ID" value="CAB5016862.1"/>
    <property type="molecule type" value="Genomic_DNA"/>
</dbReference>
<organism evidence="2">
    <name type="scientific">freshwater metagenome</name>
    <dbReference type="NCBI Taxonomy" id="449393"/>
    <lineage>
        <taxon>unclassified sequences</taxon>
        <taxon>metagenomes</taxon>
        <taxon>ecological metagenomes</taxon>
    </lineage>
</organism>
<evidence type="ECO:0000256" key="1">
    <source>
        <dbReference type="SAM" id="MobiDB-lite"/>
    </source>
</evidence>
<feature type="region of interest" description="Disordered" evidence="1">
    <location>
        <begin position="129"/>
        <end position="162"/>
    </location>
</feature>
<evidence type="ECO:0000313" key="2">
    <source>
        <dbReference type="EMBL" id="CAB5016862.1"/>
    </source>
</evidence>
<proteinExistence type="predicted"/>
<feature type="compositionally biased region" description="Basic and acidic residues" evidence="1">
    <location>
        <begin position="129"/>
        <end position="156"/>
    </location>
</feature>
<accession>A0A6J7QQZ3</accession>